<dbReference type="HOGENOM" id="CLU_1332401_0_0_1"/>
<dbReference type="AlphaFoldDB" id="A0A0C9ZLY0"/>
<gene>
    <name evidence="1" type="ORF">PISMIDRAFT_12633</name>
</gene>
<dbReference type="OrthoDB" id="10430722at2759"/>
<organism evidence="1 2">
    <name type="scientific">Pisolithus microcarpus 441</name>
    <dbReference type="NCBI Taxonomy" id="765257"/>
    <lineage>
        <taxon>Eukaryota</taxon>
        <taxon>Fungi</taxon>
        <taxon>Dikarya</taxon>
        <taxon>Basidiomycota</taxon>
        <taxon>Agaricomycotina</taxon>
        <taxon>Agaricomycetes</taxon>
        <taxon>Agaricomycetidae</taxon>
        <taxon>Boletales</taxon>
        <taxon>Sclerodermatineae</taxon>
        <taxon>Pisolithaceae</taxon>
        <taxon>Pisolithus</taxon>
    </lineage>
</organism>
<name>A0A0C9ZLY0_9AGAM</name>
<dbReference type="EMBL" id="KN833758">
    <property type="protein sequence ID" value="KIK20863.1"/>
    <property type="molecule type" value="Genomic_DNA"/>
</dbReference>
<reference evidence="2" key="2">
    <citation type="submission" date="2015-01" db="EMBL/GenBank/DDBJ databases">
        <title>Evolutionary Origins and Diversification of the Mycorrhizal Mutualists.</title>
        <authorList>
            <consortium name="DOE Joint Genome Institute"/>
            <consortium name="Mycorrhizal Genomics Consortium"/>
            <person name="Kohler A."/>
            <person name="Kuo A."/>
            <person name="Nagy L.G."/>
            <person name="Floudas D."/>
            <person name="Copeland A."/>
            <person name="Barry K.W."/>
            <person name="Cichocki N."/>
            <person name="Veneault-Fourrey C."/>
            <person name="LaButti K."/>
            <person name="Lindquist E.A."/>
            <person name="Lipzen A."/>
            <person name="Lundell T."/>
            <person name="Morin E."/>
            <person name="Murat C."/>
            <person name="Riley R."/>
            <person name="Ohm R."/>
            <person name="Sun H."/>
            <person name="Tunlid A."/>
            <person name="Henrissat B."/>
            <person name="Grigoriev I.V."/>
            <person name="Hibbett D.S."/>
            <person name="Martin F."/>
        </authorList>
    </citation>
    <scope>NUCLEOTIDE SEQUENCE [LARGE SCALE GENOMIC DNA]</scope>
    <source>
        <strain evidence="2">441</strain>
    </source>
</reference>
<dbReference type="Proteomes" id="UP000054018">
    <property type="component" value="Unassembled WGS sequence"/>
</dbReference>
<protein>
    <submittedName>
        <fullName evidence="1">Uncharacterized protein</fullName>
    </submittedName>
</protein>
<keyword evidence="2" id="KW-1185">Reference proteome</keyword>
<accession>A0A0C9ZLY0</accession>
<proteinExistence type="predicted"/>
<sequence>MANFHVVAIDYCIARGISHSPLDVTSFFVRSLLCHSHTGDLRLGKYILPKSGATDLTSRPVASSRNHHLAHVLPPRIYGRERGWCHHPVAQQNYSVGNRAPTLHLQSLLLHLISQYGGVITLSASIFQSPSSLLTPPCRARFIDILPPSFSPGSPLFSDGVADTHSFTTSDLSVIRAFSLLQRKITRSIHEMWLYLLNRRNAMGDT</sequence>
<evidence type="ECO:0000313" key="2">
    <source>
        <dbReference type="Proteomes" id="UP000054018"/>
    </source>
</evidence>
<evidence type="ECO:0000313" key="1">
    <source>
        <dbReference type="EMBL" id="KIK20863.1"/>
    </source>
</evidence>
<reference evidence="1 2" key="1">
    <citation type="submission" date="2014-04" db="EMBL/GenBank/DDBJ databases">
        <authorList>
            <consortium name="DOE Joint Genome Institute"/>
            <person name="Kuo A."/>
            <person name="Kohler A."/>
            <person name="Costa M.D."/>
            <person name="Nagy L.G."/>
            <person name="Floudas D."/>
            <person name="Copeland A."/>
            <person name="Barry K.W."/>
            <person name="Cichocki N."/>
            <person name="Veneault-Fourrey C."/>
            <person name="LaButti K."/>
            <person name="Lindquist E.A."/>
            <person name="Lipzen A."/>
            <person name="Lundell T."/>
            <person name="Morin E."/>
            <person name="Murat C."/>
            <person name="Sun H."/>
            <person name="Tunlid A."/>
            <person name="Henrissat B."/>
            <person name="Grigoriev I.V."/>
            <person name="Hibbett D.S."/>
            <person name="Martin F."/>
            <person name="Nordberg H.P."/>
            <person name="Cantor M.N."/>
            <person name="Hua S.X."/>
        </authorList>
    </citation>
    <scope>NUCLEOTIDE SEQUENCE [LARGE SCALE GENOMIC DNA]</scope>
    <source>
        <strain evidence="1 2">441</strain>
    </source>
</reference>